<dbReference type="GO" id="GO:0005802">
    <property type="term" value="C:trans-Golgi network"/>
    <property type="evidence" value="ECO:0007669"/>
    <property type="project" value="TreeGrafter"/>
</dbReference>
<dbReference type="FunFam" id="2.60.120.260:FF:000026">
    <property type="entry name" value="proprotein convertase subtilisin/kexin type 7"/>
    <property type="match status" value="1"/>
</dbReference>
<dbReference type="AlphaFoldDB" id="A0A1F8ABG7"/>
<dbReference type="PROSITE" id="PS51829">
    <property type="entry name" value="P_HOMO_B"/>
    <property type="match status" value="1"/>
</dbReference>
<reference evidence="17 18" key="1">
    <citation type="journal article" date="2016" name="Genome Biol. Evol.">
        <title>Draft genome sequence of an aflatoxigenic Aspergillus species, A. bombycis.</title>
        <authorList>
            <person name="Moore G.G."/>
            <person name="Mack B.M."/>
            <person name="Beltz S.B."/>
            <person name="Gilbert M.K."/>
        </authorList>
    </citation>
    <scope>NUCLEOTIDE SEQUENCE [LARGE SCALE GENOMIC DNA]</scope>
    <source>
        <strain evidence="18">NRRL 26010</strain>
    </source>
</reference>
<dbReference type="InterPro" id="IPR023827">
    <property type="entry name" value="Peptidase_S8_Asp-AS"/>
</dbReference>
<keyword evidence="18" id="KW-1185">Reference proteome</keyword>
<evidence type="ECO:0000256" key="11">
    <source>
        <dbReference type="ARBA" id="ARBA00023145"/>
    </source>
</evidence>
<keyword evidence="9 15" id="KW-1133">Transmembrane helix</keyword>
<dbReference type="FunFam" id="3.40.50.200:FF:000005">
    <property type="entry name" value="Proprotein convertase subtilisin/kexin type 7"/>
    <property type="match status" value="1"/>
</dbReference>
<dbReference type="Gene3D" id="2.60.120.260">
    <property type="entry name" value="Galactose-binding domain-like"/>
    <property type="match status" value="1"/>
</dbReference>
<dbReference type="Proteomes" id="UP000179179">
    <property type="component" value="Unassembled WGS sequence"/>
</dbReference>
<evidence type="ECO:0000256" key="4">
    <source>
        <dbReference type="ARBA" id="ARBA00022692"/>
    </source>
</evidence>
<dbReference type="PROSITE" id="PS00136">
    <property type="entry name" value="SUBTILASE_ASP"/>
    <property type="match status" value="1"/>
</dbReference>
<evidence type="ECO:0000313" key="17">
    <source>
        <dbReference type="EMBL" id="OGM49054.1"/>
    </source>
</evidence>
<evidence type="ECO:0000313" key="18">
    <source>
        <dbReference type="Proteomes" id="UP000179179"/>
    </source>
</evidence>
<dbReference type="InterPro" id="IPR023828">
    <property type="entry name" value="Peptidase_S8_Ser-AS"/>
</dbReference>
<keyword evidence="5" id="KW-0732">Signal</keyword>
<evidence type="ECO:0000256" key="14">
    <source>
        <dbReference type="PROSITE-ProRule" id="PRU01240"/>
    </source>
</evidence>
<dbReference type="SUPFAM" id="SSF49785">
    <property type="entry name" value="Galactose-binding domain-like"/>
    <property type="match status" value="1"/>
</dbReference>
<gene>
    <name evidence="17" type="ORF">ABOM_002349</name>
</gene>
<dbReference type="InterPro" id="IPR034182">
    <property type="entry name" value="Kexin/furin"/>
</dbReference>
<dbReference type="GO" id="GO:0004252">
    <property type="term" value="F:serine-type endopeptidase activity"/>
    <property type="evidence" value="ECO:0007669"/>
    <property type="project" value="UniProtKB-UniRule"/>
</dbReference>
<dbReference type="PRINTS" id="PR00723">
    <property type="entry name" value="SUBTILISIN"/>
</dbReference>
<dbReference type="InterPro" id="IPR015500">
    <property type="entry name" value="Peptidase_S8_subtilisin-rel"/>
</dbReference>
<feature type="active site" description="Charge relay system" evidence="13 14">
    <location>
        <position position="180"/>
    </location>
</feature>
<evidence type="ECO:0000256" key="15">
    <source>
        <dbReference type="SAM" id="Phobius"/>
    </source>
</evidence>
<evidence type="ECO:0000256" key="6">
    <source>
        <dbReference type="ARBA" id="ARBA00022801"/>
    </source>
</evidence>
<dbReference type="RefSeq" id="XP_022392771.1">
    <property type="nucleotide sequence ID" value="XM_022529479.1"/>
</dbReference>
<feature type="active site" description="Charge relay system" evidence="13 14">
    <location>
        <position position="218"/>
    </location>
</feature>
<keyword evidence="11" id="KW-0865">Zymogen</keyword>
<keyword evidence="3 14" id="KW-0645">Protease</keyword>
<dbReference type="STRING" id="109264.A0A1F8ABG7"/>
<dbReference type="GO" id="GO:0000139">
    <property type="term" value="C:Golgi membrane"/>
    <property type="evidence" value="ECO:0007669"/>
    <property type="project" value="TreeGrafter"/>
</dbReference>
<accession>A0A1F8ABG7</accession>
<dbReference type="SUPFAM" id="SSF52743">
    <property type="entry name" value="Subtilisin-like"/>
    <property type="match status" value="1"/>
</dbReference>
<evidence type="ECO:0000256" key="10">
    <source>
        <dbReference type="ARBA" id="ARBA00023136"/>
    </source>
</evidence>
<evidence type="ECO:0000256" key="8">
    <source>
        <dbReference type="ARBA" id="ARBA00022837"/>
    </source>
</evidence>
<name>A0A1F8ABG7_9EURO</name>
<dbReference type="InterPro" id="IPR002884">
    <property type="entry name" value="P_dom"/>
</dbReference>
<feature type="domain" description="P/Homo B" evidence="16">
    <location>
        <begin position="467"/>
        <end position="602"/>
    </location>
</feature>
<comment type="similarity">
    <text evidence="2">Belongs to the peptidase S8 family. Furin subfamily.</text>
</comment>
<keyword evidence="4 15" id="KW-0812">Transmembrane</keyword>
<protein>
    <recommendedName>
        <fullName evidence="16">P/Homo B domain-containing protein</fullName>
    </recommendedName>
</protein>
<dbReference type="Gene3D" id="3.40.50.200">
    <property type="entry name" value="Peptidase S8/S53 domain"/>
    <property type="match status" value="1"/>
</dbReference>
<dbReference type="GO" id="GO:0007323">
    <property type="term" value="P:peptide pheromone maturation"/>
    <property type="evidence" value="ECO:0007669"/>
    <property type="project" value="UniProtKB-ARBA"/>
</dbReference>
<proteinExistence type="inferred from homology"/>
<dbReference type="Pfam" id="PF01483">
    <property type="entry name" value="P_proprotein"/>
    <property type="match status" value="1"/>
</dbReference>
<keyword evidence="8" id="KW-0106">Calcium</keyword>
<evidence type="ECO:0000256" key="7">
    <source>
        <dbReference type="ARBA" id="ARBA00022825"/>
    </source>
</evidence>
<dbReference type="EMBL" id="LYCR01000011">
    <property type="protein sequence ID" value="OGM49054.1"/>
    <property type="molecule type" value="Genomic_DNA"/>
</dbReference>
<dbReference type="InterPro" id="IPR008979">
    <property type="entry name" value="Galactose-bd-like_sf"/>
</dbReference>
<feature type="transmembrane region" description="Helical" evidence="15">
    <location>
        <begin position="674"/>
        <end position="699"/>
    </location>
</feature>
<comment type="caution">
    <text evidence="17">The sequence shown here is derived from an EMBL/GenBank/DDBJ whole genome shotgun (WGS) entry which is preliminary data.</text>
</comment>
<evidence type="ECO:0000256" key="12">
    <source>
        <dbReference type="ARBA" id="ARBA00023180"/>
    </source>
</evidence>
<dbReference type="InterPro" id="IPR000209">
    <property type="entry name" value="Peptidase_S8/S53_dom"/>
</dbReference>
<keyword evidence="6 14" id="KW-0378">Hydrolase</keyword>
<evidence type="ECO:0000256" key="2">
    <source>
        <dbReference type="ARBA" id="ARBA00005325"/>
    </source>
</evidence>
<dbReference type="Pfam" id="PF00082">
    <property type="entry name" value="Peptidase_S8"/>
    <property type="match status" value="1"/>
</dbReference>
<dbReference type="OrthoDB" id="300641at2759"/>
<dbReference type="PANTHER" id="PTHR42884">
    <property type="entry name" value="PROPROTEIN CONVERTASE SUBTILISIN/KEXIN-RELATED"/>
    <property type="match status" value="1"/>
</dbReference>
<evidence type="ECO:0000259" key="16">
    <source>
        <dbReference type="PROSITE" id="PS51829"/>
    </source>
</evidence>
<evidence type="ECO:0000256" key="3">
    <source>
        <dbReference type="ARBA" id="ARBA00022670"/>
    </source>
</evidence>
<evidence type="ECO:0000256" key="5">
    <source>
        <dbReference type="ARBA" id="ARBA00022729"/>
    </source>
</evidence>
<evidence type="ECO:0000256" key="1">
    <source>
        <dbReference type="ARBA" id="ARBA00004370"/>
    </source>
</evidence>
<evidence type="ECO:0000256" key="9">
    <source>
        <dbReference type="ARBA" id="ARBA00022989"/>
    </source>
</evidence>
<dbReference type="PANTHER" id="PTHR42884:SF14">
    <property type="entry name" value="NEUROENDOCRINE CONVERTASE 1"/>
    <property type="match status" value="1"/>
</dbReference>
<dbReference type="CDD" id="cd04059">
    <property type="entry name" value="Peptidases_S8_Protein_convertases_Kexins_Furin-like"/>
    <property type="match status" value="1"/>
</dbReference>
<comment type="subcellular location">
    <subcellularLocation>
        <location evidence="1">Membrane</location>
    </subcellularLocation>
</comment>
<evidence type="ECO:0000256" key="13">
    <source>
        <dbReference type="PIRSR" id="PIRSR615500-1"/>
    </source>
</evidence>
<keyword evidence="7 14" id="KW-0720">Serine protease</keyword>
<dbReference type="GeneID" id="34445739"/>
<dbReference type="PROSITE" id="PS00138">
    <property type="entry name" value="SUBTILASE_SER"/>
    <property type="match status" value="1"/>
</dbReference>
<keyword evidence="12" id="KW-0325">Glycoprotein</keyword>
<dbReference type="PROSITE" id="PS51892">
    <property type="entry name" value="SUBTILASE"/>
    <property type="match status" value="1"/>
</dbReference>
<organism evidence="17 18">
    <name type="scientific">Aspergillus bombycis</name>
    <dbReference type="NCBI Taxonomy" id="109264"/>
    <lineage>
        <taxon>Eukaryota</taxon>
        <taxon>Fungi</taxon>
        <taxon>Dikarya</taxon>
        <taxon>Ascomycota</taxon>
        <taxon>Pezizomycotina</taxon>
        <taxon>Eurotiomycetes</taxon>
        <taxon>Eurotiomycetidae</taxon>
        <taxon>Eurotiales</taxon>
        <taxon>Aspergillaceae</taxon>
        <taxon>Aspergillus</taxon>
    </lineage>
</organism>
<sequence>MRNFPELIVFGFTILNAVNARLQSRSYKTHDYFALHLRGQTSPAEIALKWGIQYTGPIGELSGHHVFSVPKDKHTGLEDTLLISHEDIQWVTKLRTGTSLQKRIPSQPLAQPSEAYLLGQPDPEAVQAQEQVASVLGISDPTFRYQWHLLNTVQLGNDLNVTGVWLEGVTGEGITTAIIDDGLDVDALDLRPNYYANGSYDFNDDVPEPRPRLRDDHHGTLCAAEIAAAKNDICGVGVAYNSRVSGIRMLSKDVDDVDQATAMNYDYQNNDIYSCSWGPEDDGRTMKAPGVLVQRAIVNGVQNGRGGKGSIFVFSAGNGGSQDDNCNFDGYTNSIYSITVGAIDRMGTHPRYSESCSAQLVVAYSSGSGDGIYTTDNGDRCTALHSGTSAAGPLAAGAIALALSVRPDLTWRDVQHLMVETAVPVHESDGTWQVGAGAGDKMFSHDWGYGKVDAYALVQKAYNWTLVKPQAWFHSPWQQVDVDIPEGHEGLASYYSITSDMIHKANIARLEHVTVTMNVKHTRRGDLSVELISPKGIVSHLSTPRMPDGHRAGYVDWEFMSVAHWGEGGIGTWKILVKDTNVNGHKGIFINWRLNLWGETADGSNQPLHPLPGESEVYDTEAATMTAAKHTLEAAADTSSVSPPSMTGTFDAETTATVVSPAISTSLGSRQRDLLIYVGILALIAFSSLAGLLVCNYSLWKRACSLKGKGRSDDFGSDIRSVENDMYPLADRQE</sequence>
<keyword evidence="10 15" id="KW-0472">Membrane</keyword>
<feature type="active site" description="Charge relay system" evidence="13 14">
    <location>
        <position position="389"/>
    </location>
</feature>
<dbReference type="InterPro" id="IPR036852">
    <property type="entry name" value="Peptidase_S8/S53_dom_sf"/>
</dbReference>
<dbReference type="GO" id="GO:0016485">
    <property type="term" value="P:protein processing"/>
    <property type="evidence" value="ECO:0007669"/>
    <property type="project" value="TreeGrafter"/>
</dbReference>